<dbReference type="SUPFAM" id="SSF55781">
    <property type="entry name" value="GAF domain-like"/>
    <property type="match status" value="1"/>
</dbReference>
<evidence type="ECO:0000313" key="2">
    <source>
        <dbReference type="EMBL" id="CAH0536704.1"/>
    </source>
</evidence>
<dbReference type="PANTHER" id="PTHR43102">
    <property type="entry name" value="SLR1143 PROTEIN"/>
    <property type="match status" value="1"/>
</dbReference>
<dbReference type="InterPro" id="IPR043128">
    <property type="entry name" value="Rev_trsase/Diguanyl_cyclase"/>
</dbReference>
<feature type="domain" description="GGDEF" evidence="1">
    <location>
        <begin position="194"/>
        <end position="308"/>
    </location>
</feature>
<evidence type="ECO:0000259" key="1">
    <source>
        <dbReference type="PROSITE" id="PS50887"/>
    </source>
</evidence>
<protein>
    <recommendedName>
        <fullName evidence="1">GGDEF domain-containing protein</fullName>
    </recommendedName>
</protein>
<gene>
    <name evidence="2" type="ORF">VMF7928_00638</name>
</gene>
<dbReference type="Gene3D" id="3.30.70.270">
    <property type="match status" value="1"/>
</dbReference>
<dbReference type="Pfam" id="PF00990">
    <property type="entry name" value="GGDEF"/>
    <property type="match status" value="1"/>
</dbReference>
<dbReference type="RefSeq" id="WP_237360035.1">
    <property type="nucleotide sequence ID" value="NZ_CAKLDM010000001.1"/>
</dbReference>
<dbReference type="CDD" id="cd01949">
    <property type="entry name" value="GGDEF"/>
    <property type="match status" value="1"/>
</dbReference>
<dbReference type="PANTHER" id="PTHR43102:SF2">
    <property type="entry name" value="GAF DOMAIN-CONTAINING PROTEIN"/>
    <property type="match status" value="1"/>
</dbReference>
<dbReference type="EMBL" id="CAKLDM010000001">
    <property type="protein sequence ID" value="CAH0536704.1"/>
    <property type="molecule type" value="Genomic_DNA"/>
</dbReference>
<sequence>MLQPQVPANEGKRLRNLRRLGIIESGYEERFDRVTRVVRQLYDVPIAIVSLVDENWIWFKSCFGLPVKKAPRDISICGHAILTKDPLVIEDASKDPRFLDNPLVVGDPNIRFYAGIPLVYGDDTVLGTLCIIDDKPRKFSRENVARLIEIAKEVESELSDCHDLSIDPVTQISNRRGFLSLAQKTLSYCQFGKYPYSLAHLELQLPHSVSQQENDKTIQEFSALIQSTFRESDVFARTGENEFALFLAGSSNKVAHIAVKRLESAIKTYNSSGNRAYPLSFRYGVASNPSGVKSELELLLESAKNNLK</sequence>
<dbReference type="Gene3D" id="3.30.450.40">
    <property type="match status" value="1"/>
</dbReference>
<dbReference type="InterPro" id="IPR000160">
    <property type="entry name" value="GGDEF_dom"/>
</dbReference>
<dbReference type="InterPro" id="IPR003018">
    <property type="entry name" value="GAF"/>
</dbReference>
<dbReference type="SMART" id="SM00267">
    <property type="entry name" value="GGDEF"/>
    <property type="match status" value="1"/>
</dbReference>
<evidence type="ECO:0000313" key="3">
    <source>
        <dbReference type="Proteomes" id="UP000838748"/>
    </source>
</evidence>
<accession>A0ABM8ZZY6</accession>
<dbReference type="Pfam" id="PF01590">
    <property type="entry name" value="GAF"/>
    <property type="match status" value="1"/>
</dbReference>
<keyword evidence="3" id="KW-1185">Reference proteome</keyword>
<proteinExistence type="predicted"/>
<dbReference type="SUPFAM" id="SSF55073">
    <property type="entry name" value="Nucleotide cyclase"/>
    <property type="match status" value="1"/>
</dbReference>
<dbReference type="InterPro" id="IPR029016">
    <property type="entry name" value="GAF-like_dom_sf"/>
</dbReference>
<dbReference type="InterPro" id="IPR029787">
    <property type="entry name" value="Nucleotide_cyclase"/>
</dbReference>
<reference evidence="2" key="1">
    <citation type="submission" date="2021-11" db="EMBL/GenBank/DDBJ databases">
        <authorList>
            <person name="Rodrigo-Torres L."/>
            <person name="Arahal R. D."/>
            <person name="Lucena T."/>
        </authorList>
    </citation>
    <scope>NUCLEOTIDE SEQUENCE</scope>
    <source>
        <strain evidence="2">CECT 7928</strain>
    </source>
</reference>
<dbReference type="PROSITE" id="PS50887">
    <property type="entry name" value="GGDEF"/>
    <property type="match status" value="1"/>
</dbReference>
<organism evidence="2 3">
    <name type="scientific">Vibrio marisflavi CECT 7928</name>
    <dbReference type="NCBI Taxonomy" id="634439"/>
    <lineage>
        <taxon>Bacteria</taxon>
        <taxon>Pseudomonadati</taxon>
        <taxon>Pseudomonadota</taxon>
        <taxon>Gammaproteobacteria</taxon>
        <taxon>Vibrionales</taxon>
        <taxon>Vibrionaceae</taxon>
        <taxon>Vibrio</taxon>
    </lineage>
</organism>
<dbReference type="NCBIfam" id="TIGR00254">
    <property type="entry name" value="GGDEF"/>
    <property type="match status" value="1"/>
</dbReference>
<name>A0ABM8ZZY6_9VIBR</name>
<dbReference type="SMART" id="SM00065">
    <property type="entry name" value="GAF"/>
    <property type="match status" value="1"/>
</dbReference>
<dbReference type="Proteomes" id="UP000838748">
    <property type="component" value="Unassembled WGS sequence"/>
</dbReference>
<comment type="caution">
    <text evidence="2">The sequence shown here is derived from an EMBL/GenBank/DDBJ whole genome shotgun (WGS) entry which is preliminary data.</text>
</comment>